<feature type="compositionally biased region" description="Basic and acidic residues" evidence="1">
    <location>
        <begin position="174"/>
        <end position="183"/>
    </location>
</feature>
<feature type="region of interest" description="Disordered" evidence="1">
    <location>
        <begin position="160"/>
        <end position="183"/>
    </location>
</feature>
<evidence type="ECO:0000313" key="3">
    <source>
        <dbReference type="Proteomes" id="UP000325081"/>
    </source>
</evidence>
<dbReference type="OrthoDB" id="1686901at2759"/>
<protein>
    <submittedName>
        <fullName evidence="2">Protein RecA</fullName>
    </submittedName>
</protein>
<evidence type="ECO:0000256" key="1">
    <source>
        <dbReference type="SAM" id="MobiDB-lite"/>
    </source>
</evidence>
<sequence length="183" mass="20109">MYDCKYTVRDTSGTRTLLRDSRVLRGVLAVLGCDGVLLIRHRLSNADVAALEDDNRVPEYEVHCTVYVALAVKLSLGILLRGRPQPGGLMLGELRGPHSSRKTGTRCGYCVVNTSCRSYQPRVCENFGVDPILDVSSEAMQRTWVSVTVPPQVPLVRVQKRATPANTDDAIDAEDGRERTPIG</sequence>
<dbReference type="EMBL" id="BKCP01008848">
    <property type="protein sequence ID" value="GER49824.1"/>
    <property type="molecule type" value="Genomic_DNA"/>
</dbReference>
<proteinExistence type="predicted"/>
<accession>A0A5A7R0B3</accession>
<evidence type="ECO:0000313" key="2">
    <source>
        <dbReference type="EMBL" id="GER49824.1"/>
    </source>
</evidence>
<name>A0A5A7R0B3_STRAF</name>
<gene>
    <name evidence="2" type="ORF">STAS_27100</name>
</gene>
<dbReference type="AlphaFoldDB" id="A0A5A7R0B3"/>
<reference evidence="3" key="1">
    <citation type="journal article" date="2019" name="Curr. Biol.">
        <title>Genome Sequence of Striga asiatica Provides Insight into the Evolution of Plant Parasitism.</title>
        <authorList>
            <person name="Yoshida S."/>
            <person name="Kim S."/>
            <person name="Wafula E.K."/>
            <person name="Tanskanen J."/>
            <person name="Kim Y.M."/>
            <person name="Honaas L."/>
            <person name="Yang Z."/>
            <person name="Spallek T."/>
            <person name="Conn C.E."/>
            <person name="Ichihashi Y."/>
            <person name="Cheong K."/>
            <person name="Cui S."/>
            <person name="Der J.P."/>
            <person name="Gundlach H."/>
            <person name="Jiao Y."/>
            <person name="Hori C."/>
            <person name="Ishida J.K."/>
            <person name="Kasahara H."/>
            <person name="Kiba T."/>
            <person name="Kim M.S."/>
            <person name="Koo N."/>
            <person name="Laohavisit A."/>
            <person name="Lee Y.H."/>
            <person name="Lumba S."/>
            <person name="McCourt P."/>
            <person name="Mortimer J.C."/>
            <person name="Mutuku J.M."/>
            <person name="Nomura T."/>
            <person name="Sasaki-Sekimoto Y."/>
            <person name="Seto Y."/>
            <person name="Wang Y."/>
            <person name="Wakatake T."/>
            <person name="Sakakibara H."/>
            <person name="Demura T."/>
            <person name="Yamaguchi S."/>
            <person name="Yoneyama K."/>
            <person name="Manabe R.I."/>
            <person name="Nelson D.C."/>
            <person name="Schulman A.H."/>
            <person name="Timko M.P."/>
            <person name="dePamphilis C.W."/>
            <person name="Choi D."/>
            <person name="Shirasu K."/>
        </authorList>
    </citation>
    <scope>NUCLEOTIDE SEQUENCE [LARGE SCALE GENOMIC DNA]</scope>
    <source>
        <strain evidence="3">cv. UVA1</strain>
    </source>
</reference>
<keyword evidence="3" id="KW-1185">Reference proteome</keyword>
<organism evidence="2 3">
    <name type="scientific">Striga asiatica</name>
    <name type="common">Asiatic witchweed</name>
    <name type="synonym">Buchnera asiatica</name>
    <dbReference type="NCBI Taxonomy" id="4170"/>
    <lineage>
        <taxon>Eukaryota</taxon>
        <taxon>Viridiplantae</taxon>
        <taxon>Streptophyta</taxon>
        <taxon>Embryophyta</taxon>
        <taxon>Tracheophyta</taxon>
        <taxon>Spermatophyta</taxon>
        <taxon>Magnoliopsida</taxon>
        <taxon>eudicotyledons</taxon>
        <taxon>Gunneridae</taxon>
        <taxon>Pentapetalae</taxon>
        <taxon>asterids</taxon>
        <taxon>lamiids</taxon>
        <taxon>Lamiales</taxon>
        <taxon>Orobanchaceae</taxon>
        <taxon>Buchnereae</taxon>
        <taxon>Striga</taxon>
    </lineage>
</organism>
<comment type="caution">
    <text evidence="2">The sequence shown here is derived from an EMBL/GenBank/DDBJ whole genome shotgun (WGS) entry which is preliminary data.</text>
</comment>
<dbReference type="Proteomes" id="UP000325081">
    <property type="component" value="Unassembled WGS sequence"/>
</dbReference>